<dbReference type="EMBL" id="KQ085887">
    <property type="protein sequence ID" value="KLO19354.1"/>
    <property type="molecule type" value="Genomic_DNA"/>
</dbReference>
<dbReference type="GO" id="GO:0006513">
    <property type="term" value="P:protein monoubiquitination"/>
    <property type="evidence" value="ECO:0007669"/>
    <property type="project" value="TreeGrafter"/>
</dbReference>
<evidence type="ECO:0008006" key="4">
    <source>
        <dbReference type="Google" id="ProtNLM"/>
    </source>
</evidence>
<dbReference type="GO" id="GO:0043161">
    <property type="term" value="P:proteasome-mediated ubiquitin-dependent protein catabolic process"/>
    <property type="evidence" value="ECO:0007669"/>
    <property type="project" value="TreeGrafter"/>
</dbReference>
<protein>
    <recommendedName>
        <fullName evidence="4">HECT domain-containing protein</fullName>
    </recommendedName>
</protein>
<dbReference type="InterPro" id="IPR019193">
    <property type="entry name" value="UBQ-conj_enz_E2-bd_prot"/>
</dbReference>
<feature type="region of interest" description="Disordered" evidence="1">
    <location>
        <begin position="302"/>
        <end position="351"/>
    </location>
</feature>
<reference evidence="2 3" key="1">
    <citation type="submission" date="2015-04" db="EMBL/GenBank/DDBJ databases">
        <title>Complete genome sequence of Schizopora paradoxa KUC8140, a cosmopolitan wood degrader in East Asia.</title>
        <authorList>
            <consortium name="DOE Joint Genome Institute"/>
            <person name="Min B."/>
            <person name="Park H."/>
            <person name="Jang Y."/>
            <person name="Kim J.-J."/>
            <person name="Kim K.H."/>
            <person name="Pangilinan J."/>
            <person name="Lipzen A."/>
            <person name="Riley R."/>
            <person name="Grigoriev I.V."/>
            <person name="Spatafora J.W."/>
            <person name="Choi I.-G."/>
        </authorList>
    </citation>
    <scope>NUCLEOTIDE SEQUENCE [LARGE SCALE GENOMIC DNA]</scope>
    <source>
        <strain evidence="2 3">KUC8140</strain>
    </source>
</reference>
<dbReference type="Proteomes" id="UP000053477">
    <property type="component" value="Unassembled WGS sequence"/>
</dbReference>
<dbReference type="GO" id="GO:0000151">
    <property type="term" value="C:ubiquitin ligase complex"/>
    <property type="evidence" value="ECO:0007669"/>
    <property type="project" value="TreeGrafter"/>
</dbReference>
<dbReference type="GO" id="GO:0005829">
    <property type="term" value="C:cytosol"/>
    <property type="evidence" value="ECO:0007669"/>
    <property type="project" value="TreeGrafter"/>
</dbReference>
<accession>A0A0H2S5W3</accession>
<proteinExistence type="predicted"/>
<evidence type="ECO:0000313" key="3">
    <source>
        <dbReference type="Proteomes" id="UP000053477"/>
    </source>
</evidence>
<feature type="region of interest" description="Disordered" evidence="1">
    <location>
        <begin position="524"/>
        <end position="581"/>
    </location>
</feature>
<sequence length="981" mass="109336">MATLTRLRPPAATTQVEVLHDKVPAPFPVDLFQQERRKQQSVRELAPSPQDAVERRPALEESPAEHVQDLTENLTPVSETESCLPGELNDELLSSLSFVQQSCLMTLNKLISVNEEDACWQPILPNRRHSMPSRVQAETSPIESPSSALHTVLSNLRQRDTAQMSEGSSSISDDATLLQEIRRRFQEMAPELLPSDSRLAQTIISFLSHLNRLTTVDISLSGTHLASASSTTSLSRSPVDVYDELSRQVMDLQSRRLNQSINGLGTHSADSPQRTVEVALLWSKIDQDLETVFDLCLQRNEPAPRPYSPEQLPPEYHDLDTHSLLPPEYEHSSTSYSEEKEKGVASQSVPHSEKMKMDFEAVTLAIDRLYMVAPQLHNQRVELKKSKLDELERARLAGPSLKGKEKDVKELDQIISMIGKASSRRLNDQSVALDGGMEARVAKAKERDTAKREAFVEHLVEHSNIRRITSQDAILNPNPTKTKNPEALLTLPEFIREEVPTHLRQELDPDALLTLPDFIKEELLHEPPEPPPRIVPKRKSQKLKQRSRSYSAPPLAWLLSPRGRPASPSVAEPSSDMNTPSVSKSMTVRFVAEHHEYLHHLLVFVGVDDGMTPGLDLEAEVLPVAVNFASGDTLILRCGQAMSAPLKLPMQVLAGKKDVRVQSGHFEIKIPTSVSSDALGTPSDSDDSRLLDANQLTTMDPLSFICSSCSLVLIQSSGLDGGKLSYHDLPSEYWAELLEAWMCHSDQKLHEHVAQQTSEGLWPKEGQALVGGSYILFNGSAMAKANVRVVKSSQDDDWARVQCICGAVVGRRRFISTKSPIPLAVYRIAKYALRPVSTTSEPCRTPFTAFILEDMMELVHAHASYRFVIMDEEEERPRLLIWLFKPKMRLAYATTAQYSLPKTGVVDVAKVLFKIIGPEVSPTADFESILDKYPGFPQAERLVYPIGICHRIAALLKESNTSYPMGMRVMTGLLVGWLLRS</sequence>
<dbReference type="OrthoDB" id="66510at2759"/>
<dbReference type="STRING" id="27342.A0A0H2S5W3"/>
<feature type="compositionally biased region" description="Basic residues" evidence="1">
    <location>
        <begin position="535"/>
        <end position="547"/>
    </location>
</feature>
<dbReference type="PANTHER" id="PTHR31531:SF2">
    <property type="entry name" value="E3 UBIQUITIN-PROTEIN LIGASE E3D"/>
    <property type="match status" value="1"/>
</dbReference>
<dbReference type="GO" id="GO:0051865">
    <property type="term" value="P:protein autoubiquitination"/>
    <property type="evidence" value="ECO:0007669"/>
    <property type="project" value="TreeGrafter"/>
</dbReference>
<dbReference type="PANTHER" id="PTHR31531">
    <property type="entry name" value="E3 UBIQUITIN-PROTEIN LIGASE E3D FAMILY MEMBER"/>
    <property type="match status" value="1"/>
</dbReference>
<evidence type="ECO:0000313" key="2">
    <source>
        <dbReference type="EMBL" id="KLO19354.1"/>
    </source>
</evidence>
<dbReference type="Pfam" id="PF09814">
    <property type="entry name" value="HECT_2"/>
    <property type="match status" value="1"/>
</dbReference>
<feature type="region of interest" description="Disordered" evidence="1">
    <location>
        <begin position="36"/>
        <end position="64"/>
    </location>
</feature>
<organism evidence="2 3">
    <name type="scientific">Schizopora paradoxa</name>
    <dbReference type="NCBI Taxonomy" id="27342"/>
    <lineage>
        <taxon>Eukaryota</taxon>
        <taxon>Fungi</taxon>
        <taxon>Dikarya</taxon>
        <taxon>Basidiomycota</taxon>
        <taxon>Agaricomycotina</taxon>
        <taxon>Agaricomycetes</taxon>
        <taxon>Hymenochaetales</taxon>
        <taxon>Schizoporaceae</taxon>
        <taxon>Schizopora</taxon>
    </lineage>
</organism>
<dbReference type="GO" id="GO:0005634">
    <property type="term" value="C:nucleus"/>
    <property type="evidence" value="ECO:0007669"/>
    <property type="project" value="TreeGrafter"/>
</dbReference>
<dbReference type="InParanoid" id="A0A0H2S5W3"/>
<evidence type="ECO:0000256" key="1">
    <source>
        <dbReference type="SAM" id="MobiDB-lite"/>
    </source>
</evidence>
<gene>
    <name evidence="2" type="ORF">SCHPADRAFT_818416</name>
</gene>
<dbReference type="GO" id="GO:0000209">
    <property type="term" value="P:protein polyubiquitination"/>
    <property type="evidence" value="ECO:0007669"/>
    <property type="project" value="TreeGrafter"/>
</dbReference>
<dbReference type="GO" id="GO:0031624">
    <property type="term" value="F:ubiquitin conjugating enzyme binding"/>
    <property type="evidence" value="ECO:0007669"/>
    <property type="project" value="TreeGrafter"/>
</dbReference>
<dbReference type="GO" id="GO:0061630">
    <property type="term" value="F:ubiquitin protein ligase activity"/>
    <property type="evidence" value="ECO:0007669"/>
    <property type="project" value="TreeGrafter"/>
</dbReference>
<feature type="compositionally biased region" description="Basic and acidic residues" evidence="1">
    <location>
        <begin position="52"/>
        <end position="64"/>
    </location>
</feature>
<name>A0A0H2S5W3_9AGAM</name>
<dbReference type="GO" id="GO:0030332">
    <property type="term" value="F:cyclin binding"/>
    <property type="evidence" value="ECO:0007669"/>
    <property type="project" value="TreeGrafter"/>
</dbReference>
<dbReference type="AlphaFoldDB" id="A0A0H2S5W3"/>
<keyword evidence="3" id="KW-1185">Reference proteome</keyword>